<dbReference type="CDD" id="cd00093">
    <property type="entry name" value="HTH_XRE"/>
    <property type="match status" value="1"/>
</dbReference>
<sequence>MSKRSLKTSVEGAKRAKKAFLSKGWTQEQLAAEVNLKTRQPIWRFFTNRPIERHTFLEICNLLNLEWREIAQDPPADILDRSSYLQQTSENLDINVIVQQVRSKRYEKIEDRCGSLTLLEMNHPIALDDIYIDVDILEAVNNKYWMDINEFNPSLENPTSKELERLSLGDVTKNKISGIQALQTYSKLRVLGIPGSGKTTFLQHLAIQCNRGRIFNNRVPIFINLIDFADECEETGKISLLNYINTEFNTSDLNSTPLLLTLLQTGRMLILLDGFDQIVLKNDLAMIKEIRRFSDKYQNNLFVVSCRTAAQEVKLRGFTDVEIAPFSEEKIAHFAQKWFIGFTKTDIDDALIQTSQFIKQIDKPEHLHLRQLIVRPLFLHLACWIFSYDQKFPLQKSVLYKQCLDLLIGRWDQEKNVSGDEAYQKLSLSQKLKLFSHFAADMFQEGKFIFKKSLILQYIAEELFDLSQDSINTEELLLNSEAILKAIELQHGIIVERSPGLFSFSFLAFQEYFTARKIVADYNLRQRDQHLQDLVQYISEPQYREIFLLTASMLRSSDNFMVLIKQKIDSILAEDSFLQEYLTWVSKKSVKVANSPPLEATRAFYFAFSKSPHLAPDFTLACTLDQGILLDGLLSDLIKKSSHNDEIDIQIFREALDNVLIVVADSEFKSVLQKLKQQLVDLSSNQTNSPNEFQVNYTNWIEQLRKKIVQYRNIQHNWNFSPEQQETLHRYYQAHRLLLDCLNSVSNVTEAVRQEIKASLLLSIDELEQREWS</sequence>
<dbReference type="Pfam" id="PF05729">
    <property type="entry name" value="NACHT"/>
    <property type="match status" value="1"/>
</dbReference>
<organism evidence="3 4">
    <name type="scientific">Lyngbya aestuarii BL J</name>
    <dbReference type="NCBI Taxonomy" id="1348334"/>
    <lineage>
        <taxon>Bacteria</taxon>
        <taxon>Bacillati</taxon>
        <taxon>Cyanobacteriota</taxon>
        <taxon>Cyanophyceae</taxon>
        <taxon>Oscillatoriophycideae</taxon>
        <taxon>Oscillatoriales</taxon>
        <taxon>Microcoleaceae</taxon>
        <taxon>Lyngbya</taxon>
    </lineage>
</organism>
<reference evidence="3 4" key="1">
    <citation type="journal article" date="2013" name="Front. Microbiol.">
        <title>Comparative genomic analyses of the cyanobacterium, Lyngbya aestuarii BL J, a powerful hydrogen producer.</title>
        <authorList>
            <person name="Kothari A."/>
            <person name="Vaughn M."/>
            <person name="Garcia-Pichel F."/>
        </authorList>
    </citation>
    <scope>NUCLEOTIDE SEQUENCE [LARGE SCALE GENOMIC DNA]</scope>
    <source>
        <strain evidence="3 4">BL J</strain>
    </source>
</reference>
<dbReference type="PATRIC" id="fig|1348334.3.peg.2334"/>
<evidence type="ECO:0000313" key="3">
    <source>
        <dbReference type="EMBL" id="ERT07710.1"/>
    </source>
</evidence>
<accession>U7QKS0</accession>
<dbReference type="InterPro" id="IPR007111">
    <property type="entry name" value="NACHT_NTPase"/>
</dbReference>
<evidence type="ECO:0000313" key="4">
    <source>
        <dbReference type="Proteomes" id="UP000017127"/>
    </source>
</evidence>
<dbReference type="EMBL" id="AUZM01000019">
    <property type="protein sequence ID" value="ERT07710.1"/>
    <property type="molecule type" value="Genomic_DNA"/>
</dbReference>
<proteinExistence type="predicted"/>
<dbReference type="RefSeq" id="WP_023066188.1">
    <property type="nucleotide sequence ID" value="NZ_AUZM01000019.1"/>
</dbReference>
<feature type="domain" description="NACHT" evidence="1">
    <location>
        <begin position="186"/>
        <end position="278"/>
    </location>
</feature>
<dbReference type="InterPro" id="IPR001387">
    <property type="entry name" value="Cro/C1-type_HTH"/>
</dbReference>
<dbReference type="PANTHER" id="PTHR46312">
    <property type="entry name" value="NACHT DOMAIN-CONTAINING PROTEIN"/>
    <property type="match status" value="1"/>
</dbReference>
<dbReference type="AlphaFoldDB" id="U7QKS0"/>
<protein>
    <submittedName>
        <fullName evidence="3">NACHT domain protein</fullName>
    </submittedName>
</protein>
<dbReference type="OrthoDB" id="448481at2"/>
<evidence type="ECO:0000259" key="1">
    <source>
        <dbReference type="PROSITE" id="PS50837"/>
    </source>
</evidence>
<feature type="domain" description="HTH cro/C1-type" evidence="2">
    <location>
        <begin position="17"/>
        <end position="70"/>
    </location>
</feature>
<gene>
    <name evidence="3" type="ORF">M595_2404</name>
</gene>
<dbReference type="Pfam" id="PF22727">
    <property type="entry name" value="NCH2"/>
    <property type="match status" value="1"/>
</dbReference>
<evidence type="ECO:0000259" key="2">
    <source>
        <dbReference type="PROSITE" id="PS50943"/>
    </source>
</evidence>
<dbReference type="Gene3D" id="3.40.50.300">
    <property type="entry name" value="P-loop containing nucleotide triphosphate hydrolases"/>
    <property type="match status" value="1"/>
</dbReference>
<comment type="caution">
    <text evidence="3">The sequence shown here is derived from an EMBL/GenBank/DDBJ whole genome shotgun (WGS) entry which is preliminary data.</text>
</comment>
<dbReference type="InterPro" id="IPR027417">
    <property type="entry name" value="P-loop_NTPase"/>
</dbReference>
<keyword evidence="4" id="KW-1185">Reference proteome</keyword>
<name>U7QKS0_9CYAN</name>
<dbReference type="SUPFAM" id="SSF52540">
    <property type="entry name" value="P-loop containing nucleoside triphosphate hydrolases"/>
    <property type="match status" value="1"/>
</dbReference>
<dbReference type="Proteomes" id="UP000017127">
    <property type="component" value="Unassembled WGS sequence"/>
</dbReference>
<dbReference type="PROSITE" id="PS50943">
    <property type="entry name" value="HTH_CROC1"/>
    <property type="match status" value="1"/>
</dbReference>
<dbReference type="PROSITE" id="PS50837">
    <property type="entry name" value="NACHT"/>
    <property type="match status" value="1"/>
</dbReference>
<dbReference type="PANTHER" id="PTHR46312:SF2">
    <property type="entry name" value="NUCLEOTIDE-BINDING OLIGOMERIZATION DOMAIN-CONTAINING PROTEIN 2-LIKE"/>
    <property type="match status" value="1"/>
</dbReference>
<dbReference type="InterPro" id="IPR054501">
    <property type="entry name" value="NCH2"/>
</dbReference>